<organism evidence="2 3">
    <name type="scientific">Raphanus sativus</name>
    <name type="common">Radish</name>
    <name type="synonym">Raphanus raphanistrum var. sativus</name>
    <dbReference type="NCBI Taxonomy" id="3726"/>
    <lineage>
        <taxon>Eukaryota</taxon>
        <taxon>Viridiplantae</taxon>
        <taxon>Streptophyta</taxon>
        <taxon>Embryophyta</taxon>
        <taxon>Tracheophyta</taxon>
        <taxon>Spermatophyta</taxon>
        <taxon>Magnoliopsida</taxon>
        <taxon>eudicotyledons</taxon>
        <taxon>Gunneridae</taxon>
        <taxon>Pentapetalae</taxon>
        <taxon>rosids</taxon>
        <taxon>malvids</taxon>
        <taxon>Brassicales</taxon>
        <taxon>Brassicaceae</taxon>
        <taxon>Brassiceae</taxon>
        <taxon>Raphanus</taxon>
    </lineage>
</organism>
<accession>A0A9W3BT99</accession>
<dbReference type="Proteomes" id="UP000504610">
    <property type="component" value="Chromosome 5"/>
</dbReference>
<feature type="compositionally biased region" description="Basic and acidic residues" evidence="1">
    <location>
        <begin position="96"/>
        <end position="108"/>
    </location>
</feature>
<reference evidence="2" key="1">
    <citation type="journal article" date="2019" name="Database">
        <title>The radish genome database (RadishGD): an integrated information resource for radish genomics.</title>
        <authorList>
            <person name="Yu H.J."/>
            <person name="Baek S."/>
            <person name="Lee Y.J."/>
            <person name="Cho A."/>
            <person name="Mun J.H."/>
        </authorList>
    </citation>
    <scope>NUCLEOTIDE SEQUENCE [LARGE SCALE GENOMIC DNA]</scope>
    <source>
        <strain evidence="2">cv. WK10039</strain>
    </source>
</reference>
<feature type="compositionally biased region" description="Basic residues" evidence="1">
    <location>
        <begin position="109"/>
        <end position="123"/>
    </location>
</feature>
<dbReference type="KEGG" id="rsz:130495208"/>
<gene>
    <name evidence="3" type="primary">LOC130495208</name>
</gene>
<protein>
    <submittedName>
        <fullName evidence="3">Uncharacterized protein LOC130495208</fullName>
    </submittedName>
</protein>
<sequence length="141" mass="16565">MEGTTSPSDIHLKFEFSFWISFNERIGFDPNQSGFLFEWLTHDVKVVRWRESYVKVVPEEDSGVEELPMAEDISMEGERETEKQIIYLSNRKPIYQKKEGKDPREKNQFIRRRKGRIRGKKTRQSPVSLAGGEKRARNTGK</sequence>
<name>A0A9W3BT99_RAPSA</name>
<dbReference type="AlphaFoldDB" id="A0A9W3BT99"/>
<dbReference type="GeneID" id="130495208"/>
<evidence type="ECO:0000313" key="3">
    <source>
        <dbReference type="RefSeq" id="XP_056842514.1"/>
    </source>
</evidence>
<evidence type="ECO:0000256" key="1">
    <source>
        <dbReference type="SAM" id="MobiDB-lite"/>
    </source>
</evidence>
<evidence type="ECO:0000313" key="2">
    <source>
        <dbReference type="Proteomes" id="UP000504610"/>
    </source>
</evidence>
<reference evidence="3" key="2">
    <citation type="submission" date="2025-08" db="UniProtKB">
        <authorList>
            <consortium name="RefSeq"/>
        </authorList>
    </citation>
    <scope>IDENTIFICATION</scope>
    <source>
        <tissue evidence="3">Leaf</tissue>
    </source>
</reference>
<feature type="compositionally biased region" description="Basic and acidic residues" evidence="1">
    <location>
        <begin position="132"/>
        <end position="141"/>
    </location>
</feature>
<proteinExistence type="predicted"/>
<dbReference type="RefSeq" id="XP_056842514.1">
    <property type="nucleotide sequence ID" value="XM_056986534.1"/>
</dbReference>
<keyword evidence="2" id="KW-1185">Reference proteome</keyword>
<feature type="region of interest" description="Disordered" evidence="1">
    <location>
        <begin position="94"/>
        <end position="141"/>
    </location>
</feature>